<dbReference type="AlphaFoldDB" id="A0A0W8E9T6"/>
<evidence type="ECO:0000313" key="1">
    <source>
        <dbReference type="EMBL" id="KUG05169.1"/>
    </source>
</evidence>
<comment type="caution">
    <text evidence="1">The sequence shown here is derived from an EMBL/GenBank/DDBJ whole genome shotgun (WGS) entry which is preliminary data.</text>
</comment>
<reference evidence="1" key="1">
    <citation type="journal article" date="2015" name="Proc. Natl. Acad. Sci. U.S.A.">
        <title>Networks of energetic and metabolic interactions define dynamics in microbial communities.</title>
        <authorList>
            <person name="Embree M."/>
            <person name="Liu J.K."/>
            <person name="Al-Bassam M.M."/>
            <person name="Zengler K."/>
        </authorList>
    </citation>
    <scope>NUCLEOTIDE SEQUENCE</scope>
</reference>
<name>A0A0W8E9T6_9ZZZZ</name>
<organism evidence="1">
    <name type="scientific">hydrocarbon metagenome</name>
    <dbReference type="NCBI Taxonomy" id="938273"/>
    <lineage>
        <taxon>unclassified sequences</taxon>
        <taxon>metagenomes</taxon>
        <taxon>ecological metagenomes</taxon>
    </lineage>
</organism>
<sequence>MKILYNTVIAIETIQKLEQYIEKALAAAEPTRKQYINKAHITEQALNEYLDRVEKEV</sequence>
<dbReference type="EMBL" id="LNQE01001826">
    <property type="protein sequence ID" value="KUG05169.1"/>
    <property type="molecule type" value="Genomic_DNA"/>
</dbReference>
<accession>A0A0W8E9T6</accession>
<protein>
    <submittedName>
        <fullName evidence="1">Uncharacterized protein</fullName>
    </submittedName>
</protein>
<proteinExistence type="predicted"/>
<gene>
    <name evidence="1" type="ORF">ASZ90_017410</name>
</gene>